<feature type="transmembrane region" description="Helical" evidence="1">
    <location>
        <begin position="27"/>
        <end position="47"/>
    </location>
</feature>
<proteinExistence type="predicted"/>
<feature type="transmembrane region" description="Helical" evidence="1">
    <location>
        <begin position="59"/>
        <end position="85"/>
    </location>
</feature>
<evidence type="ECO:0000256" key="1">
    <source>
        <dbReference type="SAM" id="Phobius"/>
    </source>
</evidence>
<organism evidence="2 3">
    <name type="scientific">Lactococcus cremoris subsp. tructae</name>
    <dbReference type="NCBI Taxonomy" id="542833"/>
    <lineage>
        <taxon>Bacteria</taxon>
        <taxon>Bacillati</taxon>
        <taxon>Bacillota</taxon>
        <taxon>Bacilli</taxon>
        <taxon>Lactobacillales</taxon>
        <taxon>Streptococcaceae</taxon>
        <taxon>Lactococcus</taxon>
    </lineage>
</organism>
<dbReference type="Proteomes" id="UP000218711">
    <property type="component" value="Unassembled WGS sequence"/>
</dbReference>
<gene>
    <name evidence="2" type="ORF">RU92_GL001621</name>
</gene>
<dbReference type="EMBL" id="JXKC01000020">
    <property type="protein sequence ID" value="PCS15662.1"/>
    <property type="molecule type" value="Genomic_DNA"/>
</dbReference>
<keyword evidence="1" id="KW-1133">Transmembrane helix</keyword>
<protein>
    <submittedName>
        <fullName evidence="2">Uncharacterized protein</fullName>
    </submittedName>
</protein>
<dbReference type="RefSeq" id="WP_096816676.1">
    <property type="nucleotide sequence ID" value="NZ_JXKC01000020.1"/>
</dbReference>
<accession>A0A2A5SP71</accession>
<comment type="caution">
    <text evidence="2">The sequence shown here is derived from an EMBL/GenBank/DDBJ whole genome shotgun (WGS) entry which is preliminary data.</text>
</comment>
<evidence type="ECO:0000313" key="3">
    <source>
        <dbReference type="Proteomes" id="UP000218711"/>
    </source>
</evidence>
<evidence type="ECO:0000313" key="2">
    <source>
        <dbReference type="EMBL" id="PCS15662.1"/>
    </source>
</evidence>
<sequence length="125" mass="13431">MKKQLKNKAKELDLILQKQGLTKKTKIKMVASWMLTSFAAFQFPAYADTSSSGFDFVKAFLAWIFFIAGFILLAAGIVVLAQGVFGESSGGNRNTGIGLIIGAFSCFAAGAIFAFLPSMPQYKAS</sequence>
<keyword evidence="1" id="KW-0472">Membrane</keyword>
<name>A0A2A5SP71_LACLC</name>
<reference evidence="2 3" key="1">
    <citation type="submission" date="2014-12" db="EMBL/GenBank/DDBJ databases">
        <title>Draft genome sequences of 10 type strains of Lactococcus.</title>
        <authorList>
            <person name="Sun Z."/>
            <person name="Zhong Z."/>
            <person name="Liu W."/>
            <person name="Zhang W."/>
            <person name="Zhang H."/>
        </authorList>
    </citation>
    <scope>NUCLEOTIDE SEQUENCE [LARGE SCALE GENOMIC DNA]</scope>
    <source>
        <strain evidence="2 3">DSM 21502</strain>
    </source>
</reference>
<keyword evidence="1" id="KW-0812">Transmembrane</keyword>
<dbReference type="AlphaFoldDB" id="A0A2A5SP71"/>
<feature type="transmembrane region" description="Helical" evidence="1">
    <location>
        <begin position="97"/>
        <end position="116"/>
    </location>
</feature>